<feature type="transmembrane region" description="Helical" evidence="1">
    <location>
        <begin position="414"/>
        <end position="435"/>
    </location>
</feature>
<dbReference type="InterPro" id="IPR017850">
    <property type="entry name" value="Alkaline_phosphatase_core_sf"/>
</dbReference>
<proteinExistence type="predicted"/>
<dbReference type="CDD" id="cd16018">
    <property type="entry name" value="Enpp"/>
    <property type="match status" value="1"/>
</dbReference>
<dbReference type="Pfam" id="PF01663">
    <property type="entry name" value="Phosphodiest"/>
    <property type="match status" value="1"/>
</dbReference>
<dbReference type="AlphaFoldDB" id="A0A6G1S7I2"/>
<sequence length="473" mass="54198">MITSTVIAQQLPILILISFDGFRHDYLSPTLTPNLFDLSKQATLGHMESMYITKTFPNHFSIATGLYEDEHEIINNKMYDPRLNDTFTPANTATEWWNYRGTNMPIWTANQVIAEELGQKRYSASMMYPGSSTPYRDTLPTHLKEYAKNADWTENVDTVINWLTDPERPANFVSMYFDEPDTVAHNYGPWGQETLDAVRRVDSAAGYLVKRLRDVGLAPRTNIIFVSDHGMAEVRNVVYMSDFIDTSSFILQGNSPDWSVFVKPEKRHLKAKIFQDLLAASKKYHYRVYKRADIPPELHYSKSVRIGDFFILAREKYDLFLERPQVVKPLPQVWGNHGWKPSNRDMRPLFMAYGPSFRKDYNHLSVFPNIDLFPLMVFLLGLPSASLPNNGSLARIVDVIDVTHFEEGDETIKLAYIVLLGALLLSLTGVVFTLFASAKRPKYKPDVEFDDLAPGLNIDLRYYLSGYHRIPPS</sequence>
<dbReference type="InterPro" id="IPR002591">
    <property type="entry name" value="Phosphodiest/P_Trfase"/>
</dbReference>
<organism evidence="2">
    <name type="scientific">Aceria tosichella</name>
    <name type="common">wheat curl mite</name>
    <dbReference type="NCBI Taxonomy" id="561515"/>
    <lineage>
        <taxon>Eukaryota</taxon>
        <taxon>Metazoa</taxon>
        <taxon>Ecdysozoa</taxon>
        <taxon>Arthropoda</taxon>
        <taxon>Chelicerata</taxon>
        <taxon>Arachnida</taxon>
        <taxon>Acari</taxon>
        <taxon>Acariformes</taxon>
        <taxon>Trombidiformes</taxon>
        <taxon>Prostigmata</taxon>
        <taxon>Eupodina</taxon>
        <taxon>Eriophyoidea</taxon>
        <taxon>Eriophyidae</taxon>
        <taxon>Eriophyinae</taxon>
        <taxon>Aceriini</taxon>
        <taxon>Aceria</taxon>
    </lineage>
</organism>
<gene>
    <name evidence="2" type="primary">ENPP4_1</name>
    <name evidence="2" type="ORF">g.2722</name>
</gene>
<protein>
    <submittedName>
        <fullName evidence="2">Ectonucleotide pyrophosphatase/phosphodiesterase family member 4</fullName>
    </submittedName>
</protein>
<evidence type="ECO:0000313" key="2">
    <source>
        <dbReference type="EMBL" id="MDE46348.1"/>
    </source>
</evidence>
<dbReference type="PANTHER" id="PTHR10151">
    <property type="entry name" value="ECTONUCLEOTIDE PYROPHOSPHATASE/PHOSPHODIESTERASE"/>
    <property type="match status" value="1"/>
</dbReference>
<dbReference type="PANTHER" id="PTHR10151:SF120">
    <property type="entry name" value="BIS(5'-ADENOSYL)-TRIPHOSPHATASE"/>
    <property type="match status" value="1"/>
</dbReference>
<dbReference type="EMBL" id="GGYP01001577">
    <property type="protein sequence ID" value="MDE46348.1"/>
    <property type="molecule type" value="Transcribed_RNA"/>
</dbReference>
<reference evidence="2" key="1">
    <citation type="submission" date="2018-10" db="EMBL/GenBank/DDBJ databases">
        <title>Transcriptome assembly of Aceria tosichella (Wheat curl mite) Type 2.</title>
        <authorList>
            <person name="Scully E.D."/>
            <person name="Geib S.M."/>
            <person name="Palmer N.A."/>
            <person name="Gupta A.K."/>
            <person name="Sarath G."/>
            <person name="Tatineni S."/>
        </authorList>
    </citation>
    <scope>NUCLEOTIDE SEQUENCE</scope>
    <source>
        <strain evidence="2">LincolnNE</strain>
    </source>
</reference>
<name>A0A6G1S7I2_9ACAR</name>
<keyword evidence="1" id="KW-1133">Transmembrane helix</keyword>
<dbReference type="Gene3D" id="3.30.1360.180">
    <property type="match status" value="1"/>
</dbReference>
<dbReference type="Gene3D" id="3.40.720.10">
    <property type="entry name" value="Alkaline Phosphatase, subunit A"/>
    <property type="match status" value="1"/>
</dbReference>
<accession>A0A6G1S7I2</accession>
<keyword evidence="1" id="KW-0812">Transmembrane</keyword>
<dbReference type="SUPFAM" id="SSF53649">
    <property type="entry name" value="Alkaline phosphatase-like"/>
    <property type="match status" value="1"/>
</dbReference>
<evidence type="ECO:0000256" key="1">
    <source>
        <dbReference type="SAM" id="Phobius"/>
    </source>
</evidence>
<dbReference type="GO" id="GO:0016787">
    <property type="term" value="F:hydrolase activity"/>
    <property type="evidence" value="ECO:0007669"/>
    <property type="project" value="UniProtKB-ARBA"/>
</dbReference>
<keyword evidence="1" id="KW-0472">Membrane</keyword>